<dbReference type="SUPFAM" id="SSF160800">
    <property type="entry name" value="Lp2179-like"/>
    <property type="match status" value="1"/>
</dbReference>
<organism evidence="1 2">
    <name type="scientific">Limosilactobacillus reuteri</name>
    <name type="common">Lactobacillus reuteri</name>
    <dbReference type="NCBI Taxonomy" id="1598"/>
    <lineage>
        <taxon>Bacteria</taxon>
        <taxon>Bacillati</taxon>
        <taxon>Bacillota</taxon>
        <taxon>Bacilli</taxon>
        <taxon>Lactobacillales</taxon>
        <taxon>Lactobacillaceae</taxon>
        <taxon>Limosilactobacillus</taxon>
    </lineage>
</organism>
<dbReference type="AlphaFoldDB" id="A0A2S1EQ90"/>
<dbReference type="InterPro" id="IPR035942">
    <property type="entry name" value="Lp2179-like_sf"/>
</dbReference>
<evidence type="ECO:0000313" key="1">
    <source>
        <dbReference type="EMBL" id="AWD62077.1"/>
    </source>
</evidence>
<dbReference type="Gene3D" id="3.30.1820.10">
    <property type="entry name" value="Lp2179-like"/>
    <property type="match status" value="1"/>
</dbReference>
<dbReference type="InterPro" id="IPR014965">
    <property type="entry name" value="Amino_acid_metab_prot_put"/>
</dbReference>
<gene>
    <name evidence="1" type="ORF">LWHH1689_0758</name>
</gene>
<accession>A0A2S1EQ90</accession>
<evidence type="ECO:0000313" key="2">
    <source>
        <dbReference type="Proteomes" id="UP000244369"/>
    </source>
</evidence>
<reference evidence="1 2" key="1">
    <citation type="submission" date="2018-03" db="EMBL/GenBank/DDBJ databases">
        <title>Complete Genome Sequence of the Chinese traditional Highland Barley wine Isolate Lactobacillus reuteri WHH1689.</title>
        <authorList>
            <person name="Chen S."/>
            <person name="Chen L."/>
            <person name="Chen L."/>
            <person name="Li Y."/>
        </authorList>
    </citation>
    <scope>NUCLEOTIDE SEQUENCE [LARGE SCALE GENOMIC DNA]</scope>
    <source>
        <strain evidence="1 2">WHH1689</strain>
    </source>
</reference>
<dbReference type="Pfam" id="PF08866">
    <property type="entry name" value="DUF1831"/>
    <property type="match status" value="1"/>
</dbReference>
<protein>
    <submittedName>
        <fullName evidence="1">Cysteine desulfurase</fullName>
    </submittedName>
</protein>
<sequence length="117" mass="13522">MGTIKMEFTKTVQISGDKDKYTISPEIKKYALLDLGFEQTKRGNFEYLGSLDTDNPFKPVARLRILINSDLDGLKMETLSGNGLRKINIFNHQRAAEFVQQYHYILDEMVARQIFTK</sequence>
<name>A0A2S1EQ90_LIMRT</name>
<proteinExistence type="predicted"/>
<dbReference type="Proteomes" id="UP000244369">
    <property type="component" value="Chromosome"/>
</dbReference>
<dbReference type="EMBL" id="CP027805">
    <property type="protein sequence ID" value="AWD62077.1"/>
    <property type="molecule type" value="Genomic_DNA"/>
</dbReference>